<dbReference type="GO" id="GO:0015024">
    <property type="term" value="F:glucuronate-2-sulfatase activity"/>
    <property type="evidence" value="ECO:0007669"/>
    <property type="project" value="TreeGrafter"/>
</dbReference>
<dbReference type="Pfam" id="PF12411">
    <property type="entry name" value="Choline_sulf_C"/>
    <property type="match status" value="1"/>
</dbReference>
<keyword evidence="2" id="KW-0378">Hydrolase</keyword>
<dbReference type="AlphaFoldDB" id="A0A6A6QM03"/>
<sequence length="638" mass="71005">MAPSALRSAEAQSTDGAAPNVHSVPSVIAGSDLFAGSVSSIGNLDSLSDGAYVQYGSDLDGGASVNGRAVPISKGRVANASENVHTFISENFAPPSSFIQRLGGAGESASAEKPNILYIMADQMAAPLLKMHDANSPIRTPNIDKLAQSGVVFTSAYCNSPLCAPSRFSMCTGQLPSKISGYDNASVLNSDVPTYAHYLRREGYETALAGKMHFIGVDQLHGFENRLTSDIYPGDMGWTVNWDKPEERPEWYHNMSSVMQAGPCVRSNQLDYDEDVMHKASQYLYDHVRQGPGARPFALTVSLTHPHDPYTMTREYWDKYEDVEIPLPKVHIPQDQQDSHSTRLLKAVDLWDNPIPEDAVKRARRAYFGACTFVDDQVGKLLTILKNCRLDKNTIIVFSGDHGDMLGERDLWYKMSWFEMSARVPLIVNYPSHFAPKRVSESVSTMDLLPTFVDLAGGNSQDVLPVDGNSLFNYLVIDRPGRDEVFGEYMGEGTISPVMMIRRGKWKYVTSPVDPPQLFDLVSDPKEIFNLAISEKPEHAGVLAAFEDEAQKKWDFKAIHADVLKSQRQRRLCYSALKKGRWESWDYQPIDDAREKYIRSHIPLDDLERRARYPVVDYFGREHTAAATHHGVAGAKGE</sequence>
<dbReference type="GO" id="GO:0004065">
    <property type="term" value="F:arylsulfatase activity"/>
    <property type="evidence" value="ECO:0007669"/>
    <property type="project" value="TreeGrafter"/>
</dbReference>
<feature type="domain" description="Choline sulfatase enzyme C-terminal" evidence="5">
    <location>
        <begin position="562"/>
        <end position="613"/>
    </location>
</feature>
<evidence type="ECO:0000259" key="5">
    <source>
        <dbReference type="Pfam" id="PF12411"/>
    </source>
</evidence>
<dbReference type="InterPro" id="IPR024607">
    <property type="entry name" value="Sulfatase_CS"/>
</dbReference>
<evidence type="ECO:0000313" key="6">
    <source>
        <dbReference type="EMBL" id="KAF2493401.1"/>
    </source>
</evidence>
<accession>A0A6A6QM03</accession>
<dbReference type="InterPro" id="IPR017785">
    <property type="entry name" value="Choline-sulfatase"/>
</dbReference>
<dbReference type="Pfam" id="PF00884">
    <property type="entry name" value="Sulfatase"/>
    <property type="match status" value="1"/>
</dbReference>
<dbReference type="Proteomes" id="UP000799750">
    <property type="component" value="Unassembled WGS sequence"/>
</dbReference>
<name>A0A6A6QM03_9PEZI</name>
<feature type="domain" description="Sulfatase N-terminal" evidence="4">
    <location>
        <begin position="114"/>
        <end position="457"/>
    </location>
</feature>
<dbReference type="InterPro" id="IPR051849">
    <property type="entry name" value="GAG-degrading_sulfatase"/>
</dbReference>
<evidence type="ECO:0000313" key="7">
    <source>
        <dbReference type="Proteomes" id="UP000799750"/>
    </source>
</evidence>
<dbReference type="PROSITE" id="PS00149">
    <property type="entry name" value="SULFATASE_2"/>
    <property type="match status" value="1"/>
</dbReference>
<keyword evidence="7" id="KW-1185">Reference proteome</keyword>
<dbReference type="PANTHER" id="PTHR46615">
    <property type="entry name" value="ARYLSULFATASE K"/>
    <property type="match status" value="1"/>
</dbReference>
<organism evidence="6 7">
    <name type="scientific">Lophium mytilinum</name>
    <dbReference type="NCBI Taxonomy" id="390894"/>
    <lineage>
        <taxon>Eukaryota</taxon>
        <taxon>Fungi</taxon>
        <taxon>Dikarya</taxon>
        <taxon>Ascomycota</taxon>
        <taxon>Pezizomycotina</taxon>
        <taxon>Dothideomycetes</taxon>
        <taxon>Pleosporomycetidae</taxon>
        <taxon>Mytilinidiales</taxon>
        <taxon>Mytilinidiaceae</taxon>
        <taxon>Lophium</taxon>
    </lineage>
</organism>
<evidence type="ECO:0000259" key="4">
    <source>
        <dbReference type="Pfam" id="PF00884"/>
    </source>
</evidence>
<feature type="region of interest" description="Disordered" evidence="3">
    <location>
        <begin position="1"/>
        <end position="21"/>
    </location>
</feature>
<evidence type="ECO:0000256" key="3">
    <source>
        <dbReference type="SAM" id="MobiDB-lite"/>
    </source>
</evidence>
<gene>
    <name evidence="6" type="ORF">BU16DRAFT_78937</name>
</gene>
<dbReference type="OrthoDB" id="96314at2759"/>
<dbReference type="SUPFAM" id="SSF53649">
    <property type="entry name" value="Alkaline phosphatase-like"/>
    <property type="match status" value="1"/>
</dbReference>
<evidence type="ECO:0000256" key="2">
    <source>
        <dbReference type="ARBA" id="ARBA00022801"/>
    </source>
</evidence>
<dbReference type="CDD" id="cd16032">
    <property type="entry name" value="choline-sulfatase"/>
    <property type="match status" value="1"/>
</dbReference>
<dbReference type="PANTHER" id="PTHR46615:SF1">
    <property type="entry name" value="ARYLSULFATASE K"/>
    <property type="match status" value="1"/>
</dbReference>
<dbReference type="FunFam" id="3.40.720.10:FF:000032">
    <property type="entry name" value="Choline sulfatase"/>
    <property type="match status" value="1"/>
</dbReference>
<dbReference type="EMBL" id="MU004192">
    <property type="protein sequence ID" value="KAF2493401.1"/>
    <property type="molecule type" value="Genomic_DNA"/>
</dbReference>
<dbReference type="InterPro" id="IPR000917">
    <property type="entry name" value="Sulfatase_N"/>
</dbReference>
<dbReference type="Gene3D" id="3.40.720.10">
    <property type="entry name" value="Alkaline Phosphatase, subunit A"/>
    <property type="match status" value="1"/>
</dbReference>
<dbReference type="InterPro" id="IPR017850">
    <property type="entry name" value="Alkaline_phosphatase_core_sf"/>
</dbReference>
<protein>
    <submittedName>
        <fullName evidence="6">Choline-sulfatase</fullName>
    </submittedName>
</protein>
<comment type="similarity">
    <text evidence="1">Belongs to the sulfatase family.</text>
</comment>
<dbReference type="InterPro" id="IPR025863">
    <property type="entry name" value="Choline_sulf_C_dom"/>
</dbReference>
<evidence type="ECO:0000256" key="1">
    <source>
        <dbReference type="ARBA" id="ARBA00008779"/>
    </source>
</evidence>
<dbReference type="NCBIfam" id="TIGR03417">
    <property type="entry name" value="chol_sulfatase"/>
    <property type="match status" value="1"/>
</dbReference>
<proteinExistence type="inferred from homology"/>
<reference evidence="6" key="1">
    <citation type="journal article" date="2020" name="Stud. Mycol.">
        <title>101 Dothideomycetes genomes: a test case for predicting lifestyles and emergence of pathogens.</title>
        <authorList>
            <person name="Haridas S."/>
            <person name="Albert R."/>
            <person name="Binder M."/>
            <person name="Bloem J."/>
            <person name="Labutti K."/>
            <person name="Salamov A."/>
            <person name="Andreopoulos B."/>
            <person name="Baker S."/>
            <person name="Barry K."/>
            <person name="Bills G."/>
            <person name="Bluhm B."/>
            <person name="Cannon C."/>
            <person name="Castanera R."/>
            <person name="Culley D."/>
            <person name="Daum C."/>
            <person name="Ezra D."/>
            <person name="Gonzalez J."/>
            <person name="Henrissat B."/>
            <person name="Kuo A."/>
            <person name="Liang C."/>
            <person name="Lipzen A."/>
            <person name="Lutzoni F."/>
            <person name="Magnuson J."/>
            <person name="Mondo S."/>
            <person name="Nolan M."/>
            <person name="Ohm R."/>
            <person name="Pangilinan J."/>
            <person name="Park H.-J."/>
            <person name="Ramirez L."/>
            <person name="Alfaro M."/>
            <person name="Sun H."/>
            <person name="Tritt A."/>
            <person name="Yoshinaga Y."/>
            <person name="Zwiers L.-H."/>
            <person name="Turgeon B."/>
            <person name="Goodwin S."/>
            <person name="Spatafora J."/>
            <person name="Crous P."/>
            <person name="Grigoriev I."/>
        </authorList>
    </citation>
    <scope>NUCLEOTIDE SEQUENCE</scope>
    <source>
        <strain evidence="6">CBS 269.34</strain>
    </source>
</reference>